<reference evidence="3" key="1">
    <citation type="submission" date="2018-08" db="EMBL/GenBank/DDBJ databases">
        <authorList>
            <person name="Jin W."/>
            <person name="Wang H."/>
            <person name="Yang Y."/>
            <person name="Li M."/>
            <person name="Liu J."/>
        </authorList>
    </citation>
    <scope>NUCLEOTIDE SEQUENCE</scope>
    <source>
        <strain evidence="3">AESS21</strain>
    </source>
</reference>
<reference evidence="3" key="2">
    <citation type="journal article" date="2021" name="Microorganisms">
        <title>Bacterial Dimethylsulfoniopropionate Biosynthesis in the East China Sea.</title>
        <authorList>
            <person name="Liu J."/>
            <person name="Zhang Y."/>
            <person name="Liu J."/>
            <person name="Zhong H."/>
            <person name="Williams B.T."/>
            <person name="Zheng Y."/>
            <person name="Curson A.R.J."/>
            <person name="Sun C."/>
            <person name="Sun H."/>
            <person name="Song D."/>
            <person name="Wagner Mackenzie B."/>
            <person name="Bermejo Martinez A."/>
            <person name="Todd J.D."/>
            <person name="Zhang X.H."/>
        </authorList>
    </citation>
    <scope>NUCLEOTIDE SEQUENCE</scope>
    <source>
        <strain evidence="3">AESS21</strain>
    </source>
</reference>
<dbReference type="SUPFAM" id="SSF53474">
    <property type="entry name" value="alpha/beta-Hydrolases"/>
    <property type="match status" value="1"/>
</dbReference>
<proteinExistence type="predicted"/>
<dbReference type="EMBL" id="QTKU01000001">
    <property type="protein sequence ID" value="MBS8258939.1"/>
    <property type="molecule type" value="Genomic_DNA"/>
</dbReference>
<dbReference type="PANTHER" id="PTHR43798">
    <property type="entry name" value="MONOACYLGLYCEROL LIPASE"/>
    <property type="match status" value="1"/>
</dbReference>
<protein>
    <submittedName>
        <fullName evidence="3">Alpha/beta hydrolase</fullName>
    </submittedName>
</protein>
<dbReference type="GO" id="GO:0016020">
    <property type="term" value="C:membrane"/>
    <property type="evidence" value="ECO:0007669"/>
    <property type="project" value="TreeGrafter"/>
</dbReference>
<name>A0A944GR82_9HYPH</name>
<evidence type="ECO:0000313" key="3">
    <source>
        <dbReference type="EMBL" id="MBS8258939.1"/>
    </source>
</evidence>
<dbReference type="RefSeq" id="WP_213214662.1">
    <property type="nucleotide sequence ID" value="NZ_QTKU01000001.1"/>
</dbReference>
<evidence type="ECO:0000256" key="1">
    <source>
        <dbReference type="ARBA" id="ARBA00022801"/>
    </source>
</evidence>
<keyword evidence="1 3" id="KW-0378">Hydrolase</keyword>
<dbReference type="GO" id="GO:0016787">
    <property type="term" value="F:hydrolase activity"/>
    <property type="evidence" value="ECO:0007669"/>
    <property type="project" value="UniProtKB-KW"/>
</dbReference>
<dbReference type="InterPro" id="IPR029058">
    <property type="entry name" value="AB_hydrolase_fold"/>
</dbReference>
<organism evidence="3 4">
    <name type="scientific">Roseibium polysiphoniae</name>
    <dbReference type="NCBI Taxonomy" id="2571221"/>
    <lineage>
        <taxon>Bacteria</taxon>
        <taxon>Pseudomonadati</taxon>
        <taxon>Pseudomonadota</taxon>
        <taxon>Alphaproteobacteria</taxon>
        <taxon>Hyphomicrobiales</taxon>
        <taxon>Stappiaceae</taxon>
        <taxon>Roseibium</taxon>
    </lineage>
</organism>
<comment type="caution">
    <text evidence="3">The sequence shown here is derived from an EMBL/GenBank/DDBJ whole genome shotgun (WGS) entry which is preliminary data.</text>
</comment>
<dbReference type="AlphaFoldDB" id="A0A944GR82"/>
<evidence type="ECO:0000313" key="4">
    <source>
        <dbReference type="Proteomes" id="UP000705379"/>
    </source>
</evidence>
<gene>
    <name evidence="3" type="ORF">DYI23_01800</name>
</gene>
<feature type="domain" description="AB hydrolase-1" evidence="2">
    <location>
        <begin position="50"/>
        <end position="159"/>
    </location>
</feature>
<dbReference type="Proteomes" id="UP000705379">
    <property type="component" value="Unassembled WGS sequence"/>
</dbReference>
<accession>A0A944GR82</accession>
<sequence>MENNHTSESAARAGPATCPEPITFRWTSHDGLNLHGVDWQPDPSVAADLPPLLCLPGLSRNTKDFREIARFLQRQGLRVIALDYRGRGQSDWDPEWHNYAIPIEGHDIDAAINHLDLKRFSILGTSRGGIHAIAMAERFGPERVAAIALNDIGPHIEMKAIHRIAATLGKTMSFPSKAVCGERLKSLLGQQFPKLSRDNWIHLAEQLGAETPGDFRLEYDPALGKTLALNDEAAPIPDFWPLFETIAPIPVLVLRGEHSDLLSKETCQKMTEMHPRTECLTVPDEGHAPLLWDEPTQSRILQFLARHS</sequence>
<dbReference type="Gene3D" id="3.40.50.1820">
    <property type="entry name" value="alpha/beta hydrolase"/>
    <property type="match status" value="1"/>
</dbReference>
<dbReference type="Pfam" id="PF00561">
    <property type="entry name" value="Abhydrolase_1"/>
    <property type="match status" value="1"/>
</dbReference>
<dbReference type="PANTHER" id="PTHR43798:SF31">
    <property type="entry name" value="AB HYDROLASE SUPERFAMILY PROTEIN YCLE"/>
    <property type="match status" value="1"/>
</dbReference>
<dbReference type="InterPro" id="IPR050266">
    <property type="entry name" value="AB_hydrolase_sf"/>
</dbReference>
<evidence type="ECO:0000259" key="2">
    <source>
        <dbReference type="Pfam" id="PF00561"/>
    </source>
</evidence>
<dbReference type="InterPro" id="IPR000073">
    <property type="entry name" value="AB_hydrolase_1"/>
</dbReference>